<evidence type="ECO:0000256" key="2">
    <source>
        <dbReference type="ARBA" id="ARBA00022475"/>
    </source>
</evidence>
<dbReference type="EMBL" id="BARV01026661">
    <property type="protein sequence ID" value="GAI43460.1"/>
    <property type="molecule type" value="Genomic_DNA"/>
</dbReference>
<feature type="transmembrane region" description="Helical" evidence="7">
    <location>
        <begin position="91"/>
        <end position="109"/>
    </location>
</feature>
<organism evidence="8">
    <name type="scientific">marine sediment metagenome</name>
    <dbReference type="NCBI Taxonomy" id="412755"/>
    <lineage>
        <taxon>unclassified sequences</taxon>
        <taxon>metagenomes</taxon>
        <taxon>ecological metagenomes</taxon>
    </lineage>
</organism>
<dbReference type="CDD" id="cd06853">
    <property type="entry name" value="GT_WecA_like"/>
    <property type="match status" value="1"/>
</dbReference>
<evidence type="ECO:0000256" key="5">
    <source>
        <dbReference type="ARBA" id="ARBA00022989"/>
    </source>
</evidence>
<evidence type="ECO:0000256" key="1">
    <source>
        <dbReference type="ARBA" id="ARBA00004651"/>
    </source>
</evidence>
<evidence type="ECO:0000256" key="4">
    <source>
        <dbReference type="ARBA" id="ARBA00022692"/>
    </source>
</evidence>
<feature type="transmembrane region" description="Helical" evidence="7">
    <location>
        <begin position="116"/>
        <end position="135"/>
    </location>
</feature>
<name>X1PX99_9ZZZZ</name>
<evidence type="ECO:0008006" key="9">
    <source>
        <dbReference type="Google" id="ProtNLM"/>
    </source>
</evidence>
<feature type="transmembrane region" description="Helical" evidence="7">
    <location>
        <begin position="171"/>
        <end position="195"/>
    </location>
</feature>
<feature type="transmembrane region" description="Helical" evidence="7">
    <location>
        <begin position="9"/>
        <end position="30"/>
    </location>
</feature>
<comment type="subcellular location">
    <subcellularLocation>
        <location evidence="1">Cell membrane</location>
        <topology evidence="1">Multi-pass membrane protein</topology>
    </subcellularLocation>
</comment>
<dbReference type="GO" id="GO:0044038">
    <property type="term" value="P:cell wall macromolecule biosynthetic process"/>
    <property type="evidence" value="ECO:0007669"/>
    <property type="project" value="TreeGrafter"/>
</dbReference>
<proteinExistence type="predicted"/>
<sequence>KIHSKPTPLFGGLAVFIGFSIALILALGLFDLPFSSDMVGILVGGALVVSLGLLDDKRGLSPSHKLLGQIIAALLFLALSQKARILTGSNWDVLILILWIVGLMNAVNYLDAMDGLCGGISFISASAFLAIAIFSHQVTSALIALALMGGLLGFLRYNWSPAKIFLGDAGSMFNGFILACLGIDISIPVTFRALLLANSTEK</sequence>
<dbReference type="GO" id="GO:0016780">
    <property type="term" value="F:phosphotransferase activity, for other substituted phosphate groups"/>
    <property type="evidence" value="ECO:0007669"/>
    <property type="project" value="InterPro"/>
</dbReference>
<keyword evidence="4 7" id="KW-0812">Transmembrane</keyword>
<feature type="non-terminal residue" evidence="8">
    <location>
        <position position="1"/>
    </location>
</feature>
<evidence type="ECO:0000313" key="8">
    <source>
        <dbReference type="EMBL" id="GAI43460.1"/>
    </source>
</evidence>
<feature type="transmembrane region" description="Helical" evidence="7">
    <location>
        <begin position="36"/>
        <end position="54"/>
    </location>
</feature>
<dbReference type="GO" id="GO:0009103">
    <property type="term" value="P:lipopolysaccharide biosynthetic process"/>
    <property type="evidence" value="ECO:0007669"/>
    <property type="project" value="TreeGrafter"/>
</dbReference>
<protein>
    <recommendedName>
        <fullName evidence="9">Undecaprenyl/decaprenyl-phosphate alpha-N-acetylglucosaminyl 1-phosphate transferase</fullName>
    </recommendedName>
</protein>
<comment type="caution">
    <text evidence="8">The sequence shown here is derived from an EMBL/GenBank/DDBJ whole genome shotgun (WGS) entry which is preliminary data.</text>
</comment>
<keyword evidence="5 7" id="KW-1133">Transmembrane helix</keyword>
<reference evidence="8" key="1">
    <citation type="journal article" date="2014" name="Front. Microbiol.">
        <title>High frequency of phylogenetically diverse reductive dehalogenase-homologous genes in deep subseafloor sedimentary metagenomes.</title>
        <authorList>
            <person name="Kawai M."/>
            <person name="Futagami T."/>
            <person name="Toyoda A."/>
            <person name="Takaki Y."/>
            <person name="Nishi S."/>
            <person name="Hori S."/>
            <person name="Arai W."/>
            <person name="Tsubouchi T."/>
            <person name="Morono Y."/>
            <person name="Uchiyama I."/>
            <person name="Ito T."/>
            <person name="Fujiyama A."/>
            <person name="Inagaki F."/>
            <person name="Takami H."/>
        </authorList>
    </citation>
    <scope>NUCLEOTIDE SEQUENCE</scope>
    <source>
        <strain evidence="8">Expedition CK06-06</strain>
    </source>
</reference>
<dbReference type="PANTHER" id="PTHR22926:SF3">
    <property type="entry name" value="UNDECAPRENYL-PHOSPHATE ALPHA-N-ACETYLGLUCOSAMINYL 1-PHOSPHATE TRANSFERASE"/>
    <property type="match status" value="1"/>
</dbReference>
<dbReference type="Pfam" id="PF00953">
    <property type="entry name" value="Glycos_transf_4"/>
    <property type="match status" value="1"/>
</dbReference>
<evidence type="ECO:0000256" key="3">
    <source>
        <dbReference type="ARBA" id="ARBA00022679"/>
    </source>
</evidence>
<dbReference type="InterPro" id="IPR000715">
    <property type="entry name" value="Glycosyl_transferase_4"/>
</dbReference>
<keyword evidence="2" id="KW-1003">Cell membrane</keyword>
<evidence type="ECO:0000256" key="7">
    <source>
        <dbReference type="SAM" id="Phobius"/>
    </source>
</evidence>
<feature type="transmembrane region" description="Helical" evidence="7">
    <location>
        <begin position="66"/>
        <end position="85"/>
    </location>
</feature>
<dbReference type="AlphaFoldDB" id="X1PX99"/>
<feature type="transmembrane region" description="Helical" evidence="7">
    <location>
        <begin position="141"/>
        <end position="159"/>
    </location>
</feature>
<evidence type="ECO:0000256" key="6">
    <source>
        <dbReference type="ARBA" id="ARBA00023136"/>
    </source>
</evidence>
<gene>
    <name evidence="8" type="ORF">S06H3_43039</name>
</gene>
<keyword evidence="3" id="KW-0808">Transferase</keyword>
<dbReference type="PANTHER" id="PTHR22926">
    <property type="entry name" value="PHOSPHO-N-ACETYLMURAMOYL-PENTAPEPTIDE-TRANSFERASE"/>
    <property type="match status" value="1"/>
</dbReference>
<accession>X1PX99</accession>
<dbReference type="GO" id="GO:0071555">
    <property type="term" value="P:cell wall organization"/>
    <property type="evidence" value="ECO:0007669"/>
    <property type="project" value="TreeGrafter"/>
</dbReference>
<dbReference type="GO" id="GO:0005886">
    <property type="term" value="C:plasma membrane"/>
    <property type="evidence" value="ECO:0007669"/>
    <property type="project" value="UniProtKB-SubCell"/>
</dbReference>
<keyword evidence="6 7" id="KW-0472">Membrane</keyword>